<dbReference type="Proteomes" id="UP000052943">
    <property type="component" value="Unassembled WGS sequence"/>
</dbReference>
<dbReference type="OrthoDB" id="128786at2759"/>
<name>A0A0W8CMN1_PHYNI</name>
<dbReference type="AlphaFoldDB" id="A0A0W8CMN1"/>
<evidence type="ECO:0000313" key="2">
    <source>
        <dbReference type="Proteomes" id="UP000052943"/>
    </source>
</evidence>
<accession>A0A0W8CMN1</accession>
<proteinExistence type="predicted"/>
<organism evidence="1 2">
    <name type="scientific">Phytophthora nicotianae</name>
    <name type="common">Potato buckeye rot agent</name>
    <name type="synonym">Phytophthora parasitica</name>
    <dbReference type="NCBI Taxonomy" id="4792"/>
    <lineage>
        <taxon>Eukaryota</taxon>
        <taxon>Sar</taxon>
        <taxon>Stramenopiles</taxon>
        <taxon>Oomycota</taxon>
        <taxon>Peronosporomycetes</taxon>
        <taxon>Peronosporales</taxon>
        <taxon>Peronosporaceae</taxon>
        <taxon>Phytophthora</taxon>
    </lineage>
</organism>
<dbReference type="EMBL" id="LNFO01002566">
    <property type="protein sequence ID" value="KUF85302.1"/>
    <property type="molecule type" value="Genomic_DNA"/>
</dbReference>
<comment type="caution">
    <text evidence="1">The sequence shown here is derived from an EMBL/GenBank/DDBJ whole genome shotgun (WGS) entry which is preliminary data.</text>
</comment>
<protein>
    <submittedName>
        <fullName evidence="1">Uncharacterized protein</fullName>
    </submittedName>
</protein>
<evidence type="ECO:0000313" key="1">
    <source>
        <dbReference type="EMBL" id="KUF85302.1"/>
    </source>
</evidence>
<gene>
    <name evidence="1" type="ORF">AM587_10000761</name>
</gene>
<sequence length="365" mass="41669">MFIDSKWRLIKLSLLAPPNTQEHSANTVADSIKSEISTRYDIDIDQYARFTVSDTTESARNVSDHFSSTDQVDCLMHLLSLCLLYGLGLKKNTTSDGRVVVTLGGEFRDGLCVIQKLRDLASFFNSPSRLTELKQIKDVFGLPPVDIEVDSKTRVGYAVTLMRRSVFNHYAFTKYFESAPLNEQTLWSSISSADWELITEMEGLTDQLAQFSVGNVQKDERPTFRGNEFTQRRQSKLVSEFTWGGIRCRDRLREQLALRFPIQDVNDIKALLLDPRIKANASIIVSDSSALSQAENELQLELEFIFQKYFARNVVNDESKETVLEEAQTEQHCETTPDSAMCSLLEKLCLMKANWRDYQRLQNDV</sequence>
<reference evidence="1 2" key="1">
    <citation type="submission" date="2015-11" db="EMBL/GenBank/DDBJ databases">
        <title>Genomes and virulence difference between two physiological races of Phytophthora nicotianae.</title>
        <authorList>
            <person name="Liu H."/>
            <person name="Ma X."/>
            <person name="Yu H."/>
            <person name="Fang D."/>
            <person name="Li Y."/>
            <person name="Wang X."/>
            <person name="Wang W."/>
            <person name="Dong Y."/>
            <person name="Xiao B."/>
        </authorList>
    </citation>
    <scope>NUCLEOTIDE SEQUENCE [LARGE SCALE GENOMIC DNA]</scope>
    <source>
        <strain evidence="2">race 0</strain>
    </source>
</reference>
<dbReference type="STRING" id="4790.A0A0W8CMN1"/>